<protein>
    <submittedName>
        <fullName evidence="1">Uncharacterized protein</fullName>
    </submittedName>
</protein>
<dbReference type="EMBL" id="RQZG01000011">
    <property type="protein sequence ID" value="RRD04457.1"/>
    <property type="molecule type" value="Genomic_DNA"/>
</dbReference>
<evidence type="ECO:0000313" key="2">
    <source>
        <dbReference type="Proteomes" id="UP000280819"/>
    </source>
</evidence>
<proteinExistence type="predicted"/>
<sequence>MGKFSTFVKATTPVVVTTVALLKEFRENPELRRGIDAAIAKFKKAASPKERVEARINAIDVAADAVAEIEAEATEPAMWRRQAQALRMRSDLAWHGNTGAARRKALKALDTETAELLAAVNEHLVRLQADAAPPSITP</sequence>
<gene>
    <name evidence="1" type="ORF">EII34_10395</name>
</gene>
<dbReference type="AlphaFoldDB" id="A0A3P1T4L5"/>
<reference evidence="1 2" key="1">
    <citation type="submission" date="2018-11" db="EMBL/GenBank/DDBJ databases">
        <title>Genomes From Bacteria Associated with the Canine Oral Cavity: a Test Case for Automated Genome-Based Taxonomic Assignment.</title>
        <authorList>
            <person name="Coil D.A."/>
            <person name="Jospin G."/>
            <person name="Darling A.E."/>
            <person name="Wallis C."/>
            <person name="Davis I.J."/>
            <person name="Harris S."/>
            <person name="Eisen J.A."/>
            <person name="Holcombe L.J."/>
            <person name="O'Flynn C."/>
        </authorList>
    </citation>
    <scope>NUCLEOTIDE SEQUENCE [LARGE SCALE GENOMIC DNA]</scope>
    <source>
        <strain evidence="1 2">OH887_COT-365</strain>
    </source>
</reference>
<dbReference type="RefSeq" id="WP_124845087.1">
    <property type="nucleotide sequence ID" value="NZ_RQZG01000011.1"/>
</dbReference>
<accession>A0A3P1T4L5</accession>
<name>A0A3P1T4L5_9ACTN</name>
<evidence type="ECO:0000313" key="1">
    <source>
        <dbReference type="EMBL" id="RRD04457.1"/>
    </source>
</evidence>
<organism evidence="1 2">
    <name type="scientific">Arachnia propionica</name>
    <dbReference type="NCBI Taxonomy" id="1750"/>
    <lineage>
        <taxon>Bacteria</taxon>
        <taxon>Bacillati</taxon>
        <taxon>Actinomycetota</taxon>
        <taxon>Actinomycetes</taxon>
        <taxon>Propionibacteriales</taxon>
        <taxon>Propionibacteriaceae</taxon>
        <taxon>Arachnia</taxon>
    </lineage>
</organism>
<comment type="caution">
    <text evidence="1">The sequence shown here is derived from an EMBL/GenBank/DDBJ whole genome shotgun (WGS) entry which is preliminary data.</text>
</comment>
<dbReference type="OrthoDB" id="3729761at2"/>
<dbReference type="Proteomes" id="UP000280819">
    <property type="component" value="Unassembled WGS sequence"/>
</dbReference>